<dbReference type="InterPro" id="IPR037160">
    <property type="entry name" value="DNA_Pol_thumb_sf"/>
</dbReference>
<comment type="similarity">
    <text evidence="15">Belongs to the DNA polymerase type-X family.</text>
</comment>
<dbReference type="Gene3D" id="3.30.210.10">
    <property type="entry name" value="DNA polymerase, thumb domain"/>
    <property type="match status" value="1"/>
</dbReference>
<evidence type="ECO:0000256" key="6">
    <source>
        <dbReference type="ARBA" id="ARBA00022723"/>
    </source>
</evidence>
<name>A0A8J2X8U1_ZYGB2</name>
<dbReference type="InterPro" id="IPR001357">
    <property type="entry name" value="BRCT_dom"/>
</dbReference>
<dbReference type="Gene3D" id="1.10.150.110">
    <property type="entry name" value="DNA polymerase beta, N-terminal domain-like"/>
    <property type="match status" value="1"/>
</dbReference>
<dbReference type="SMART" id="SM00483">
    <property type="entry name" value="POLXc"/>
    <property type="match status" value="1"/>
</dbReference>
<keyword evidence="5 15" id="KW-0548">Nucleotidyltransferase</keyword>
<keyword evidence="12 15" id="KW-0539">Nucleus</keyword>
<keyword evidence="3" id="KW-0963">Cytoplasm</keyword>
<evidence type="ECO:0000256" key="14">
    <source>
        <dbReference type="PIRSR" id="PIRSR622312-50"/>
    </source>
</evidence>
<dbReference type="SUPFAM" id="SSF47802">
    <property type="entry name" value="DNA polymerase beta, N-terminal domain-like"/>
    <property type="match status" value="1"/>
</dbReference>
<dbReference type="GO" id="GO:0046872">
    <property type="term" value="F:metal ion binding"/>
    <property type="evidence" value="ECO:0007669"/>
    <property type="project" value="UniProtKB-UniRule"/>
</dbReference>
<dbReference type="Gene3D" id="3.30.460.10">
    <property type="entry name" value="Beta Polymerase, domain 2"/>
    <property type="match status" value="1"/>
</dbReference>
<evidence type="ECO:0000256" key="7">
    <source>
        <dbReference type="ARBA" id="ARBA00022763"/>
    </source>
</evidence>
<dbReference type="InterPro" id="IPR002008">
    <property type="entry name" value="DNA_pol_X_beta-like"/>
</dbReference>
<dbReference type="PANTHER" id="PTHR11276:SF42">
    <property type="entry name" value="DNA POLYMERASE BETA"/>
    <property type="match status" value="1"/>
</dbReference>
<dbReference type="SUPFAM" id="SSF81301">
    <property type="entry name" value="Nucleotidyltransferase"/>
    <property type="match status" value="1"/>
</dbReference>
<organism evidence="17 18">
    <name type="scientific">Zygosaccharomyces bailii (strain CLIB 213 / ATCC 58445 / CBS 680 / BCRC 21525 / NBRC 1098 / NCYC 1416 / NRRL Y-2227)</name>
    <dbReference type="NCBI Taxonomy" id="1333698"/>
    <lineage>
        <taxon>Eukaryota</taxon>
        <taxon>Fungi</taxon>
        <taxon>Dikarya</taxon>
        <taxon>Ascomycota</taxon>
        <taxon>Saccharomycotina</taxon>
        <taxon>Saccharomycetes</taxon>
        <taxon>Saccharomycetales</taxon>
        <taxon>Saccharomycetaceae</taxon>
        <taxon>Zygosaccharomyces</taxon>
    </lineage>
</organism>
<feature type="active site" description="Nucleophile; Schiff-base intermediate with DNA; for 5'-dRP lyase activity" evidence="14">
    <location>
        <position position="254"/>
    </location>
</feature>
<evidence type="ECO:0000259" key="16">
    <source>
        <dbReference type="PROSITE" id="PS50172"/>
    </source>
</evidence>
<dbReference type="InterPro" id="IPR022312">
    <property type="entry name" value="DNA_pol_X"/>
</dbReference>
<dbReference type="PANTHER" id="PTHR11276">
    <property type="entry name" value="DNA POLYMERASE TYPE-X FAMILY MEMBER"/>
    <property type="match status" value="1"/>
</dbReference>
<dbReference type="InterPro" id="IPR027421">
    <property type="entry name" value="DNA_pol_lamdba_lyase_dom_sf"/>
</dbReference>
<evidence type="ECO:0000256" key="10">
    <source>
        <dbReference type="ARBA" id="ARBA00023125"/>
    </source>
</evidence>
<keyword evidence="7 15" id="KW-0227">DNA damage</keyword>
<gene>
    <name evidence="17" type="ORF">BN860_01992g</name>
</gene>
<dbReference type="Gene3D" id="1.10.150.20">
    <property type="entry name" value="5' to 3' exonuclease, C-terminal subdomain"/>
    <property type="match status" value="1"/>
</dbReference>
<accession>A0A8J2X8U1</accession>
<dbReference type="AlphaFoldDB" id="A0A8J2X8U1"/>
<dbReference type="PROSITE" id="PS50172">
    <property type="entry name" value="BRCT"/>
    <property type="match status" value="1"/>
</dbReference>
<dbReference type="GO" id="GO:0006303">
    <property type="term" value="P:double-strand break repair via nonhomologous end joining"/>
    <property type="evidence" value="ECO:0007669"/>
    <property type="project" value="TreeGrafter"/>
</dbReference>
<keyword evidence="18" id="KW-1185">Reference proteome</keyword>
<dbReference type="Pfam" id="PF14792">
    <property type="entry name" value="DNA_pol_B_palm"/>
    <property type="match status" value="1"/>
</dbReference>
<proteinExistence type="inferred from homology"/>
<dbReference type="Pfam" id="PF14716">
    <property type="entry name" value="HHH_8"/>
    <property type="match status" value="1"/>
</dbReference>
<evidence type="ECO:0000256" key="1">
    <source>
        <dbReference type="ARBA" id="ARBA00001946"/>
    </source>
</evidence>
<comment type="catalytic activity">
    <reaction evidence="13 15">
        <text>DNA(n) + a 2'-deoxyribonucleoside 5'-triphosphate = DNA(n+1) + diphosphate</text>
        <dbReference type="Rhea" id="RHEA:22508"/>
        <dbReference type="Rhea" id="RHEA-COMP:17339"/>
        <dbReference type="Rhea" id="RHEA-COMP:17340"/>
        <dbReference type="ChEBI" id="CHEBI:33019"/>
        <dbReference type="ChEBI" id="CHEBI:61560"/>
        <dbReference type="ChEBI" id="CHEBI:173112"/>
        <dbReference type="EC" id="2.7.7.7"/>
    </reaction>
</comment>
<keyword evidence="6" id="KW-0479">Metal-binding</keyword>
<sequence length="571" mass="65165">MKCFEGLAFVFLPNLSSSRSRFLADLAQNQGGTIVDDISKLTGSVVVLINDSFVDEHHHLINEDIFLKEFEMNSDTLWNYIVTSNLRCVKASLISRWLKIGKFEISAEDLIGIVSAVCKPSPCWEDSESDTDVGEFNEEDATRHPNVDSAKHAESLKHTDNHGNFEIEEDQNIVENLGKARDKDSVCGGYWSKNQLLISFLSKLANRYKVKGDSYRSRGYTLAKIGIQQYPFEIESGAQAQKEVANVGSSIARKIQIILDTGTLSGVYEAPEFERNLDYLSRCHNVGTYTARRWSNLGLRTFSDVAKRFPRDLQTDWPILFGWSYYQDWSIPIPRKECTEICDIIRKELKLVDARCQVEIQGSYVRGADQSGDVDMLFYKENCDDTAELANIMEEVAIRLYQRGNVKCFLQLTPKIHDLFASAIYERFNKCHLEQTPIIPSGEPVRKFYLGFQHSGCEELNVEGGRELEPGDQFMSLSTPSENPCRRVDFFCCKWSEIGAARLQWTGPKEFNRYLRTVAIQKGLKLTQHGLFGDENVLIESFDENRILELLGEPHSTPLERNYLVKKRRCK</sequence>
<reference evidence="18" key="1">
    <citation type="journal article" date="2013" name="Genome Announc.">
        <title>Genome sequence of the food spoilage yeast Zygosaccharomyces bailii CLIB 213(T).</title>
        <authorList>
            <person name="Galeote V."/>
            <person name="Bigey F."/>
            <person name="Devillers H."/>
            <person name="Neuveglise C."/>
            <person name="Dequin S."/>
        </authorList>
    </citation>
    <scope>NUCLEOTIDE SEQUENCE [LARGE SCALE GENOMIC DNA]</scope>
    <source>
        <strain evidence="18">CLIB 213 / ATCC 58445 / CBS 680 / CCRC 21525 / NBRC 1098 / NCYC 1416 / NRRL Y-2227</strain>
    </source>
</reference>
<keyword evidence="4 15" id="KW-0808">Transferase</keyword>
<evidence type="ECO:0000256" key="15">
    <source>
        <dbReference type="RuleBase" id="RU366014"/>
    </source>
</evidence>
<dbReference type="SUPFAM" id="SSF81585">
    <property type="entry name" value="PsbU/PolX domain-like"/>
    <property type="match status" value="1"/>
</dbReference>
<dbReference type="CDD" id="cd00141">
    <property type="entry name" value="NT_POLXc"/>
    <property type="match status" value="1"/>
</dbReference>
<dbReference type="EC" id="2.7.7.7" evidence="15"/>
<dbReference type="PRINTS" id="PR00869">
    <property type="entry name" value="DNAPOLX"/>
</dbReference>
<feature type="domain" description="BRCT" evidence="16">
    <location>
        <begin position="1"/>
        <end position="47"/>
    </location>
</feature>
<evidence type="ECO:0000313" key="18">
    <source>
        <dbReference type="Proteomes" id="UP000019375"/>
    </source>
</evidence>
<keyword evidence="11 15" id="KW-0234">DNA repair</keyword>
<keyword evidence="9 15" id="KW-0239">DNA-directed DNA polymerase</keyword>
<dbReference type="Pfam" id="PF10391">
    <property type="entry name" value="DNA_pol_lambd_f"/>
    <property type="match status" value="1"/>
</dbReference>
<dbReference type="GO" id="GO:0006284">
    <property type="term" value="P:base-excision repair"/>
    <property type="evidence" value="ECO:0007669"/>
    <property type="project" value="TreeGrafter"/>
</dbReference>
<protein>
    <recommendedName>
        <fullName evidence="15">DNA polymerase</fullName>
        <ecNumber evidence="15">2.7.7.7</ecNumber>
    </recommendedName>
</protein>
<comment type="function">
    <text evidence="15">DNA polymerase that functions in several pathways of DNA repair. Involved in base excision repair (BER) responsible for repair of lesions that give rise to abasic (AP) sites in DNA. Also contributes to DNA double-strand break repair by non-homologous end joining and homologous recombination. Has both template-dependent and template-independent (terminal transferase) DNA polymerase activities. Has also a 5'-deoxyribose-5-phosphate lyase (dRP lyase) activity.</text>
</comment>
<evidence type="ECO:0000256" key="5">
    <source>
        <dbReference type="ARBA" id="ARBA00022695"/>
    </source>
</evidence>
<dbReference type="GO" id="GO:0005634">
    <property type="term" value="C:nucleus"/>
    <property type="evidence" value="ECO:0007669"/>
    <property type="project" value="UniProtKB-SubCell"/>
</dbReference>
<dbReference type="GO" id="GO:0003887">
    <property type="term" value="F:DNA-directed DNA polymerase activity"/>
    <property type="evidence" value="ECO:0007669"/>
    <property type="project" value="UniProtKB-UniRule"/>
</dbReference>
<dbReference type="GO" id="GO:0003677">
    <property type="term" value="F:DNA binding"/>
    <property type="evidence" value="ECO:0007669"/>
    <property type="project" value="UniProtKB-UniRule"/>
</dbReference>
<dbReference type="InterPro" id="IPR018944">
    <property type="entry name" value="DNA_pol_lambd_fingers_domain"/>
</dbReference>
<evidence type="ECO:0000256" key="3">
    <source>
        <dbReference type="ARBA" id="ARBA00022490"/>
    </source>
</evidence>
<dbReference type="Pfam" id="PF14791">
    <property type="entry name" value="DNA_pol_B_thumb"/>
    <property type="match status" value="1"/>
</dbReference>
<evidence type="ECO:0000313" key="17">
    <source>
        <dbReference type="EMBL" id="CDF90158.1"/>
    </source>
</evidence>
<dbReference type="InterPro" id="IPR002054">
    <property type="entry name" value="DNA-dir_DNA_pol_X"/>
</dbReference>
<dbReference type="PRINTS" id="PR00870">
    <property type="entry name" value="DNAPOLXBETA"/>
</dbReference>
<comment type="cofactor">
    <cofactor evidence="1">
        <name>Mg(2+)</name>
        <dbReference type="ChEBI" id="CHEBI:18420"/>
    </cofactor>
</comment>
<evidence type="ECO:0000256" key="8">
    <source>
        <dbReference type="ARBA" id="ARBA00022842"/>
    </source>
</evidence>
<keyword evidence="8" id="KW-0460">Magnesium</keyword>
<evidence type="ECO:0000256" key="11">
    <source>
        <dbReference type="ARBA" id="ARBA00023204"/>
    </source>
</evidence>
<evidence type="ECO:0000256" key="4">
    <source>
        <dbReference type="ARBA" id="ARBA00022679"/>
    </source>
</evidence>
<evidence type="ECO:0000256" key="2">
    <source>
        <dbReference type="ARBA" id="ARBA00004123"/>
    </source>
</evidence>
<dbReference type="EMBL" id="HG316459">
    <property type="protein sequence ID" value="CDF90158.1"/>
    <property type="molecule type" value="Genomic_DNA"/>
</dbReference>
<evidence type="ECO:0000256" key="9">
    <source>
        <dbReference type="ARBA" id="ARBA00022932"/>
    </source>
</evidence>
<evidence type="ECO:0000256" key="12">
    <source>
        <dbReference type="ARBA" id="ARBA00023242"/>
    </source>
</evidence>
<dbReference type="InterPro" id="IPR028207">
    <property type="entry name" value="DNA_pol_B_palm_palm"/>
</dbReference>
<dbReference type="InterPro" id="IPR043519">
    <property type="entry name" value="NT_sf"/>
</dbReference>
<comment type="subcellular location">
    <subcellularLocation>
        <location evidence="2 15">Nucleus</location>
    </subcellularLocation>
</comment>
<dbReference type="InterPro" id="IPR029398">
    <property type="entry name" value="PolB_thumb"/>
</dbReference>
<dbReference type="InterPro" id="IPR010996">
    <property type="entry name" value="HHH_MUS81"/>
</dbReference>
<dbReference type="Proteomes" id="UP000019375">
    <property type="component" value="Unassembled WGS sequence"/>
</dbReference>
<evidence type="ECO:0000256" key="13">
    <source>
        <dbReference type="ARBA" id="ARBA00049244"/>
    </source>
</evidence>
<keyword evidence="10" id="KW-0238">DNA-binding</keyword>
<dbReference type="OrthoDB" id="205514at2759"/>